<dbReference type="AlphaFoldDB" id="A0A1Y6F9P5"/>
<dbReference type="RefSeq" id="WP_086437553.1">
    <property type="nucleotide sequence ID" value="NZ_FXWG01000002.1"/>
</dbReference>
<dbReference type="Proteomes" id="UP000194420">
    <property type="component" value="Unassembled WGS sequence"/>
</dbReference>
<sequence>MSQGRNFIFSASIAVALAGCVSTPAPGPVEVTRFHDASALDTLGRGTIFVQEAPGSEEAGLELAPYKAAIAAELTRLGYTESTRSNARSIAQVDVERYAIGIDGDRRGPVSVGVGGSTGSYGSGVGIGIGINLGGNQNRERVGTELSVMIRDVQTNQAVWEGRARFEPARGSEEAQVSTNASIIADALFREFPGGNGETIEVEVP</sequence>
<protein>
    <recommendedName>
        <fullName evidence="1">DUF4136 domain-containing protein</fullName>
    </recommendedName>
</protein>
<reference evidence="3" key="1">
    <citation type="submission" date="2017-04" db="EMBL/GenBank/DDBJ databases">
        <authorList>
            <person name="Varghese N."/>
            <person name="Submissions S."/>
        </authorList>
    </citation>
    <scope>NUCLEOTIDE SEQUENCE [LARGE SCALE GENOMIC DNA]</scope>
</reference>
<dbReference type="OrthoDB" id="7428103at2"/>
<proteinExistence type="predicted"/>
<keyword evidence="3" id="KW-1185">Reference proteome</keyword>
<dbReference type="InterPro" id="IPR025411">
    <property type="entry name" value="DUF4136"/>
</dbReference>
<accession>A0A1Y6F9P5</accession>
<evidence type="ECO:0000313" key="3">
    <source>
        <dbReference type="Proteomes" id="UP000194420"/>
    </source>
</evidence>
<dbReference type="EMBL" id="FXWG01000002">
    <property type="protein sequence ID" value="SMQ69482.1"/>
    <property type="molecule type" value="Genomic_DNA"/>
</dbReference>
<evidence type="ECO:0000313" key="2">
    <source>
        <dbReference type="EMBL" id="SMQ69482.1"/>
    </source>
</evidence>
<gene>
    <name evidence="2" type="ORF">SAMN06297468_1668</name>
</gene>
<name>A0A1Y6F9P5_9SPHN</name>
<dbReference type="Pfam" id="PF13590">
    <property type="entry name" value="DUF4136"/>
    <property type="match status" value="1"/>
</dbReference>
<dbReference type="PROSITE" id="PS51257">
    <property type="entry name" value="PROKAR_LIPOPROTEIN"/>
    <property type="match status" value="1"/>
</dbReference>
<organism evidence="2 3">
    <name type="scientific">Altererythrobacter xiamenensis</name>
    <dbReference type="NCBI Taxonomy" id="1316679"/>
    <lineage>
        <taxon>Bacteria</taxon>
        <taxon>Pseudomonadati</taxon>
        <taxon>Pseudomonadota</taxon>
        <taxon>Alphaproteobacteria</taxon>
        <taxon>Sphingomonadales</taxon>
        <taxon>Erythrobacteraceae</taxon>
        <taxon>Altererythrobacter</taxon>
    </lineage>
</organism>
<feature type="domain" description="DUF4136" evidence="1">
    <location>
        <begin position="56"/>
        <end position="194"/>
    </location>
</feature>
<evidence type="ECO:0000259" key="1">
    <source>
        <dbReference type="Pfam" id="PF13590"/>
    </source>
</evidence>